<reference evidence="7" key="1">
    <citation type="journal article" date="2019" name="Int. J. Syst. Evol. Microbiol.">
        <title>The Global Catalogue of Microorganisms (GCM) 10K type strain sequencing project: providing services to taxonomists for standard genome sequencing and annotation.</title>
        <authorList>
            <consortium name="The Broad Institute Genomics Platform"/>
            <consortium name="The Broad Institute Genome Sequencing Center for Infectious Disease"/>
            <person name="Wu L."/>
            <person name="Ma J."/>
        </authorList>
    </citation>
    <scope>NUCLEOTIDE SEQUENCE [LARGE SCALE GENOMIC DNA]</scope>
    <source>
        <strain evidence="7">JCM 17938</strain>
    </source>
</reference>
<name>A0ABP8TRJ1_9ACTN</name>
<dbReference type="Gene3D" id="1.10.10.10">
    <property type="entry name" value="Winged helix-like DNA-binding domain superfamily/Winged helix DNA-binding domain"/>
    <property type="match status" value="1"/>
</dbReference>
<proteinExistence type="predicted"/>
<feature type="domain" description="O-methyltransferase dimerisation" evidence="5">
    <location>
        <begin position="16"/>
        <end position="89"/>
    </location>
</feature>
<dbReference type="Proteomes" id="UP001500212">
    <property type="component" value="Unassembled WGS sequence"/>
</dbReference>
<dbReference type="InterPro" id="IPR012967">
    <property type="entry name" value="COMT_dimerisation"/>
</dbReference>
<dbReference type="InterPro" id="IPR001077">
    <property type="entry name" value="COMT_C"/>
</dbReference>
<dbReference type="Gene3D" id="3.40.50.150">
    <property type="entry name" value="Vaccinia Virus protein VP39"/>
    <property type="match status" value="1"/>
</dbReference>
<protein>
    <submittedName>
        <fullName evidence="6">Methyltransferase</fullName>
    </submittedName>
</protein>
<evidence type="ECO:0000313" key="6">
    <source>
        <dbReference type="EMBL" id="GAA4612086.1"/>
    </source>
</evidence>
<evidence type="ECO:0000256" key="3">
    <source>
        <dbReference type="ARBA" id="ARBA00022691"/>
    </source>
</evidence>
<evidence type="ECO:0000256" key="1">
    <source>
        <dbReference type="ARBA" id="ARBA00022603"/>
    </source>
</evidence>
<feature type="domain" description="O-methyltransferase C-terminal" evidence="4">
    <location>
        <begin position="115"/>
        <end position="315"/>
    </location>
</feature>
<dbReference type="GO" id="GO:0008168">
    <property type="term" value="F:methyltransferase activity"/>
    <property type="evidence" value="ECO:0007669"/>
    <property type="project" value="UniProtKB-KW"/>
</dbReference>
<gene>
    <name evidence="6" type="ORF">GCM10023195_51590</name>
</gene>
<keyword evidence="1 6" id="KW-0489">Methyltransferase</keyword>
<dbReference type="InterPro" id="IPR029063">
    <property type="entry name" value="SAM-dependent_MTases_sf"/>
</dbReference>
<keyword evidence="2" id="KW-0808">Transferase</keyword>
<evidence type="ECO:0000256" key="2">
    <source>
        <dbReference type="ARBA" id="ARBA00022679"/>
    </source>
</evidence>
<dbReference type="PROSITE" id="PS51683">
    <property type="entry name" value="SAM_OMT_II"/>
    <property type="match status" value="1"/>
</dbReference>
<dbReference type="InterPro" id="IPR036390">
    <property type="entry name" value="WH_DNA-bd_sf"/>
</dbReference>
<dbReference type="EMBL" id="BAABHJ010000019">
    <property type="protein sequence ID" value="GAA4612086.1"/>
    <property type="molecule type" value="Genomic_DNA"/>
</dbReference>
<evidence type="ECO:0000259" key="4">
    <source>
        <dbReference type="Pfam" id="PF00891"/>
    </source>
</evidence>
<dbReference type="InterPro" id="IPR036388">
    <property type="entry name" value="WH-like_DNA-bd_sf"/>
</dbReference>
<dbReference type="InterPro" id="IPR016461">
    <property type="entry name" value="COMT-like"/>
</dbReference>
<comment type="caution">
    <text evidence="6">The sequence shown here is derived from an EMBL/GenBank/DDBJ whole genome shotgun (WGS) entry which is preliminary data.</text>
</comment>
<evidence type="ECO:0000313" key="7">
    <source>
        <dbReference type="Proteomes" id="UP001500212"/>
    </source>
</evidence>
<dbReference type="PANTHER" id="PTHR43712">
    <property type="entry name" value="PUTATIVE (AFU_ORTHOLOGUE AFUA_4G14580)-RELATED"/>
    <property type="match status" value="1"/>
</dbReference>
<keyword evidence="7" id="KW-1185">Reference proteome</keyword>
<dbReference type="CDD" id="cd02440">
    <property type="entry name" value="AdoMet_MTases"/>
    <property type="match status" value="1"/>
</dbReference>
<evidence type="ECO:0000259" key="5">
    <source>
        <dbReference type="Pfam" id="PF08100"/>
    </source>
</evidence>
<dbReference type="SUPFAM" id="SSF46785">
    <property type="entry name" value="Winged helix' DNA-binding domain"/>
    <property type="match status" value="1"/>
</dbReference>
<dbReference type="PANTHER" id="PTHR43712:SF2">
    <property type="entry name" value="O-METHYLTRANSFERASE CICE"/>
    <property type="match status" value="1"/>
</dbReference>
<organism evidence="6 7">
    <name type="scientific">Actinoallomurus liliacearum</name>
    <dbReference type="NCBI Taxonomy" id="1080073"/>
    <lineage>
        <taxon>Bacteria</taxon>
        <taxon>Bacillati</taxon>
        <taxon>Actinomycetota</taxon>
        <taxon>Actinomycetes</taxon>
        <taxon>Streptosporangiales</taxon>
        <taxon>Thermomonosporaceae</taxon>
        <taxon>Actinoallomurus</taxon>
    </lineage>
</organism>
<dbReference type="Pfam" id="PF08100">
    <property type="entry name" value="Dimerisation"/>
    <property type="match status" value="1"/>
</dbReference>
<dbReference type="PIRSF" id="PIRSF005739">
    <property type="entry name" value="O-mtase"/>
    <property type="match status" value="1"/>
</dbReference>
<dbReference type="Pfam" id="PF00891">
    <property type="entry name" value="Methyltransf_2"/>
    <property type="match status" value="1"/>
</dbReference>
<accession>A0ABP8TRJ1</accession>
<sequence length="338" mass="36590">MAGTAIAGSERDVLRLGHAFCEAQALLTAVELGLFTALHDDPATAEEIRVRLGLHGRGLRDLLRLLVALGVLREDEGRFRNSADADRHLVAGLDGYVGSTLLGAKANLYALWDGLTDTLRSGRPRSSPGDFTAMLDDPAEVRRYARMMEGSLGTVVSPLLEAVDWSAHRSVVDVGGCRGGLVGRIVAAWPALAGHVFDLPQLEPVFSEHMAELGLTGKVSFHAGDFFRDPLPRTDLMVFGHVLHNWSWEQRAHLLRAAFRALEPGGVLLVYDRMLDEAFADVDNLVASLIMALVTEEGGEYTVGELRELATSVGFATVDDQRLDANETLVVCRKPATG</sequence>
<dbReference type="GO" id="GO:0032259">
    <property type="term" value="P:methylation"/>
    <property type="evidence" value="ECO:0007669"/>
    <property type="project" value="UniProtKB-KW"/>
</dbReference>
<keyword evidence="3" id="KW-0949">S-adenosyl-L-methionine</keyword>
<dbReference type="SUPFAM" id="SSF53335">
    <property type="entry name" value="S-adenosyl-L-methionine-dependent methyltransferases"/>
    <property type="match status" value="1"/>
</dbReference>